<keyword evidence="4" id="KW-1185">Reference proteome</keyword>
<dbReference type="EMBL" id="CP001819">
    <property type="protein sequence ID" value="ACZ21557.1"/>
    <property type="molecule type" value="Genomic_DNA"/>
</dbReference>
<dbReference type="GO" id="GO:0003677">
    <property type="term" value="F:DNA binding"/>
    <property type="evidence" value="ECO:0007669"/>
    <property type="project" value="InterPro"/>
</dbReference>
<dbReference type="Proteomes" id="UP000000322">
    <property type="component" value="Chromosome"/>
</dbReference>
<dbReference type="PROSITE" id="PS50943">
    <property type="entry name" value="HTH_CROC1"/>
    <property type="match status" value="1"/>
</dbReference>
<name>D1BGI0_SANKS</name>
<sequence length="174" mass="18525">MTGLASAIHTLTTKGLHVHALRRFLEEGLERRGWSQATLARESGLSKQVINGIVGSERTRLDRMPQDKTIDGLARAFEVDGDVIRALIAQSMGLPVAEPVVVYDASGVADSDLLRELAHRLESRAQASGSRSDHGPASSDDYAWAARVGLPDQPPTGAAADVSPGHDDGRPETP</sequence>
<proteinExistence type="predicted"/>
<organism evidence="3 4">
    <name type="scientific">Sanguibacter keddieii (strain ATCC 51767 / DSM 10542 / NCFB 3025 / ST-74)</name>
    <dbReference type="NCBI Taxonomy" id="446469"/>
    <lineage>
        <taxon>Bacteria</taxon>
        <taxon>Bacillati</taxon>
        <taxon>Actinomycetota</taxon>
        <taxon>Actinomycetes</taxon>
        <taxon>Micrococcales</taxon>
        <taxon>Sanguibacteraceae</taxon>
        <taxon>Sanguibacter</taxon>
    </lineage>
</organism>
<dbReference type="InterPro" id="IPR001387">
    <property type="entry name" value="Cro/C1-type_HTH"/>
</dbReference>
<accession>D1BGI0</accession>
<gene>
    <name evidence="3" type="ordered locus">Sked_16220</name>
</gene>
<evidence type="ECO:0000313" key="4">
    <source>
        <dbReference type="Proteomes" id="UP000000322"/>
    </source>
</evidence>
<dbReference type="HOGENOM" id="CLU_1538983_0_0_11"/>
<dbReference type="Gene3D" id="1.10.260.40">
    <property type="entry name" value="lambda repressor-like DNA-binding domains"/>
    <property type="match status" value="1"/>
</dbReference>
<dbReference type="AlphaFoldDB" id="D1BGI0"/>
<dbReference type="CDD" id="cd00093">
    <property type="entry name" value="HTH_XRE"/>
    <property type="match status" value="1"/>
</dbReference>
<evidence type="ECO:0000259" key="2">
    <source>
        <dbReference type="PROSITE" id="PS50943"/>
    </source>
</evidence>
<protein>
    <submittedName>
        <fullName evidence="3">Helix-turn-helix protein</fullName>
    </submittedName>
</protein>
<feature type="region of interest" description="Disordered" evidence="1">
    <location>
        <begin position="124"/>
        <end position="174"/>
    </location>
</feature>
<feature type="domain" description="HTH cro/C1-type" evidence="2">
    <location>
        <begin position="25"/>
        <end position="84"/>
    </location>
</feature>
<dbReference type="STRING" id="446469.Sked_16220"/>
<evidence type="ECO:0000256" key="1">
    <source>
        <dbReference type="SAM" id="MobiDB-lite"/>
    </source>
</evidence>
<reference evidence="3 4" key="1">
    <citation type="journal article" date="2009" name="Stand. Genomic Sci.">
        <title>Complete genome sequence of Sanguibacter keddieii type strain (ST-74).</title>
        <authorList>
            <person name="Ivanova N."/>
            <person name="Sikorski J."/>
            <person name="Sims D."/>
            <person name="Brettin T."/>
            <person name="Detter J.C."/>
            <person name="Han C."/>
            <person name="Lapidus A."/>
            <person name="Copeland A."/>
            <person name="Glavina Del Rio T."/>
            <person name="Nolan M."/>
            <person name="Chen F."/>
            <person name="Lucas S."/>
            <person name="Tice H."/>
            <person name="Cheng J.F."/>
            <person name="Bruce D."/>
            <person name="Goodwin L."/>
            <person name="Pitluck S."/>
            <person name="Pati A."/>
            <person name="Mavromatis K."/>
            <person name="Chen A."/>
            <person name="Palaniappan K."/>
            <person name="D'haeseleer P."/>
            <person name="Chain P."/>
            <person name="Bristow J."/>
            <person name="Eisen J.A."/>
            <person name="Markowitz V."/>
            <person name="Hugenholtz P."/>
            <person name="Goker M."/>
            <person name="Pukall R."/>
            <person name="Klenk H.P."/>
            <person name="Kyrpides N.C."/>
        </authorList>
    </citation>
    <scope>NUCLEOTIDE SEQUENCE [LARGE SCALE GENOMIC DNA]</scope>
    <source>
        <strain evidence="4">ATCC 51767 / DSM 10542 / NCFB 3025 / ST-74</strain>
    </source>
</reference>
<dbReference type="SMART" id="SM00530">
    <property type="entry name" value="HTH_XRE"/>
    <property type="match status" value="1"/>
</dbReference>
<dbReference type="KEGG" id="ske:Sked_16220"/>
<evidence type="ECO:0000313" key="3">
    <source>
        <dbReference type="EMBL" id="ACZ21557.1"/>
    </source>
</evidence>
<feature type="compositionally biased region" description="Basic and acidic residues" evidence="1">
    <location>
        <begin position="164"/>
        <end position="174"/>
    </location>
</feature>
<dbReference type="InterPro" id="IPR010982">
    <property type="entry name" value="Lambda_DNA-bd_dom_sf"/>
</dbReference>
<dbReference type="eggNOG" id="ENOG502ZN0Z">
    <property type="taxonomic scope" value="Bacteria"/>
</dbReference>
<dbReference type="SUPFAM" id="SSF47413">
    <property type="entry name" value="lambda repressor-like DNA-binding domains"/>
    <property type="match status" value="1"/>
</dbReference>